<evidence type="ECO:0000256" key="15">
    <source>
        <dbReference type="PIRSR" id="PIRSR640198-1"/>
    </source>
</evidence>
<gene>
    <name evidence="20" type="ORF">MCOS_LOCUS684</name>
</gene>
<feature type="active site" evidence="15">
    <location>
        <position position="285"/>
    </location>
</feature>
<comment type="catalytic activity">
    <reaction evidence="13">
        <text>L-threonyl-[protein] + ATP = 3-O-(5'-adenylyl)-L-threonyl-[protein] + diphosphate</text>
        <dbReference type="Rhea" id="RHEA:54292"/>
        <dbReference type="Rhea" id="RHEA-COMP:11060"/>
        <dbReference type="Rhea" id="RHEA-COMP:13847"/>
        <dbReference type="ChEBI" id="CHEBI:30013"/>
        <dbReference type="ChEBI" id="CHEBI:30616"/>
        <dbReference type="ChEBI" id="CHEBI:33019"/>
        <dbReference type="ChEBI" id="CHEBI:138113"/>
        <dbReference type="EC" id="2.7.7.108"/>
    </reaction>
</comment>
<comment type="similarity">
    <text evidence="2">Belongs to the fic family.</text>
</comment>
<dbReference type="OrthoDB" id="439046at2759"/>
<comment type="subcellular location">
    <subcellularLocation>
        <location evidence="1">Membrane</location>
        <topology evidence="1">Single-pass membrane protein</topology>
    </subcellularLocation>
</comment>
<dbReference type="GO" id="GO:0070733">
    <property type="term" value="F:AMPylase activity"/>
    <property type="evidence" value="ECO:0007669"/>
    <property type="project" value="UniProtKB-EC"/>
</dbReference>
<evidence type="ECO:0000313" key="20">
    <source>
        <dbReference type="EMBL" id="VDD74681.1"/>
    </source>
</evidence>
<keyword evidence="10" id="KW-1133">Transmembrane helix</keyword>
<dbReference type="Proteomes" id="UP000267029">
    <property type="component" value="Unassembled WGS sequence"/>
</dbReference>
<dbReference type="EMBL" id="UXSR01000064">
    <property type="protein sequence ID" value="VDD74681.1"/>
    <property type="molecule type" value="Genomic_DNA"/>
</dbReference>
<feature type="glycosylation site" description="N-linked (GlcNAc...) asparagine" evidence="18">
    <location>
        <position position="196"/>
    </location>
</feature>
<feature type="binding site" evidence="16">
    <location>
        <begin position="289"/>
        <end position="296"/>
    </location>
    <ligand>
        <name>ATP</name>
        <dbReference type="ChEBI" id="CHEBI:30616"/>
    </ligand>
</feature>
<keyword evidence="9 16" id="KW-0067">ATP-binding</keyword>
<feature type="domain" description="Fido" evidence="19">
    <location>
        <begin position="207"/>
        <end position="342"/>
    </location>
</feature>
<evidence type="ECO:0000256" key="6">
    <source>
        <dbReference type="ARBA" id="ARBA00022737"/>
    </source>
</evidence>
<dbReference type="PANTHER" id="PTHR13504">
    <property type="entry name" value="FIDO DOMAIN-CONTAINING PROTEIN DDB_G0283145"/>
    <property type="match status" value="1"/>
</dbReference>
<evidence type="ECO:0000256" key="9">
    <source>
        <dbReference type="ARBA" id="ARBA00022840"/>
    </source>
</evidence>
<keyword evidence="3" id="KW-0808">Transferase</keyword>
<evidence type="ECO:0000256" key="13">
    <source>
        <dbReference type="ARBA" id="ARBA00047939"/>
    </source>
</evidence>
<keyword evidence="6" id="KW-0677">Repeat</keyword>
<keyword evidence="21" id="KW-1185">Reference proteome</keyword>
<evidence type="ECO:0000256" key="11">
    <source>
        <dbReference type="ARBA" id="ARBA00023136"/>
    </source>
</evidence>
<keyword evidence="7 16" id="KW-0547">Nucleotide-binding</keyword>
<dbReference type="InterPro" id="IPR011990">
    <property type="entry name" value="TPR-like_helical_dom_sf"/>
</dbReference>
<dbReference type="InterPro" id="IPR036597">
    <property type="entry name" value="Fido-like_dom_sf"/>
</dbReference>
<dbReference type="GO" id="GO:0005524">
    <property type="term" value="F:ATP binding"/>
    <property type="evidence" value="ECO:0007669"/>
    <property type="project" value="UniProtKB-KW"/>
</dbReference>
<accession>A0A0R3U2I7</accession>
<feature type="site" description="Important for autoinhibition of adenylyltransferase activity" evidence="17">
    <location>
        <position position="155"/>
    </location>
</feature>
<dbReference type="InterPro" id="IPR003812">
    <property type="entry name" value="Fido"/>
</dbReference>
<evidence type="ECO:0000256" key="4">
    <source>
        <dbReference type="ARBA" id="ARBA00022692"/>
    </source>
</evidence>
<evidence type="ECO:0000256" key="8">
    <source>
        <dbReference type="ARBA" id="ARBA00022803"/>
    </source>
</evidence>
<name>A0A0R3U2I7_MESCO</name>
<feature type="binding site" evidence="16">
    <location>
        <begin position="321"/>
        <end position="322"/>
    </location>
    <ligand>
        <name>ATP</name>
        <dbReference type="ChEBI" id="CHEBI:30616"/>
    </ligand>
</feature>
<dbReference type="SUPFAM" id="SSF140931">
    <property type="entry name" value="Fic-like"/>
    <property type="match status" value="1"/>
</dbReference>
<dbReference type="GO" id="GO:0016020">
    <property type="term" value="C:membrane"/>
    <property type="evidence" value="ECO:0007669"/>
    <property type="project" value="UniProtKB-SubCell"/>
</dbReference>
<evidence type="ECO:0000256" key="2">
    <source>
        <dbReference type="ARBA" id="ARBA00009742"/>
    </source>
</evidence>
<dbReference type="PANTHER" id="PTHR13504:SF34">
    <property type="entry name" value="PROTEIN ADENYLYLTRANSFERASE FICD"/>
    <property type="match status" value="1"/>
</dbReference>
<protein>
    <recommendedName>
        <fullName evidence="12">protein adenylyltransferase</fullName>
        <ecNumber evidence="12">2.7.7.108</ecNumber>
    </recommendedName>
</protein>
<dbReference type="Gene3D" id="1.10.3290.10">
    <property type="entry name" value="Fido-like domain"/>
    <property type="match status" value="1"/>
</dbReference>
<dbReference type="STRING" id="53468.A0A0R3U2I7"/>
<feature type="binding site" evidence="16">
    <location>
        <begin position="238"/>
        <end position="241"/>
    </location>
    <ligand>
        <name>ATP</name>
        <dbReference type="ChEBI" id="CHEBI:30616"/>
    </ligand>
</feature>
<reference evidence="20 21" key="1">
    <citation type="submission" date="2018-10" db="EMBL/GenBank/DDBJ databases">
        <authorList>
            <consortium name="Pathogen Informatics"/>
        </authorList>
    </citation>
    <scope>NUCLEOTIDE SEQUENCE [LARGE SCALE GENOMIC DNA]</scope>
</reference>
<evidence type="ECO:0000256" key="12">
    <source>
        <dbReference type="ARBA" id="ARBA00034531"/>
    </source>
</evidence>
<comment type="catalytic activity">
    <reaction evidence="14">
        <text>L-tyrosyl-[protein] + ATP = O-(5'-adenylyl)-L-tyrosyl-[protein] + diphosphate</text>
        <dbReference type="Rhea" id="RHEA:54288"/>
        <dbReference type="Rhea" id="RHEA-COMP:10136"/>
        <dbReference type="Rhea" id="RHEA-COMP:13846"/>
        <dbReference type="ChEBI" id="CHEBI:30616"/>
        <dbReference type="ChEBI" id="CHEBI:33019"/>
        <dbReference type="ChEBI" id="CHEBI:46858"/>
        <dbReference type="ChEBI" id="CHEBI:83624"/>
        <dbReference type="EC" id="2.7.7.108"/>
    </reaction>
</comment>
<evidence type="ECO:0000256" key="5">
    <source>
        <dbReference type="ARBA" id="ARBA00022695"/>
    </source>
</evidence>
<proteinExistence type="inferred from homology"/>
<evidence type="ECO:0000256" key="7">
    <source>
        <dbReference type="ARBA" id="ARBA00022741"/>
    </source>
</evidence>
<dbReference type="WBParaSite" id="MCU_003551-RB">
    <property type="protein sequence ID" value="MCU_003551-RB"/>
    <property type="gene ID" value="MCU_003551"/>
</dbReference>
<evidence type="ECO:0000256" key="14">
    <source>
        <dbReference type="ARBA" id="ARBA00048696"/>
    </source>
</evidence>
<evidence type="ECO:0000313" key="22">
    <source>
        <dbReference type="WBParaSite" id="MCU_003551-RB"/>
    </source>
</evidence>
<evidence type="ECO:0000256" key="1">
    <source>
        <dbReference type="ARBA" id="ARBA00004167"/>
    </source>
</evidence>
<organism evidence="20 21">
    <name type="scientific">Mesocestoides corti</name>
    <name type="common">Flatworm</name>
    <dbReference type="NCBI Taxonomy" id="53468"/>
    <lineage>
        <taxon>Eukaryota</taxon>
        <taxon>Metazoa</taxon>
        <taxon>Spiralia</taxon>
        <taxon>Lophotrochozoa</taxon>
        <taxon>Platyhelminthes</taxon>
        <taxon>Cestoda</taxon>
        <taxon>Eucestoda</taxon>
        <taxon>Cyclophyllidea</taxon>
        <taxon>Mesocestoididae</taxon>
        <taxon>Mesocestoides</taxon>
    </lineage>
</organism>
<keyword evidence="11" id="KW-0472">Membrane</keyword>
<evidence type="ECO:0000256" key="18">
    <source>
        <dbReference type="PIRSR" id="PIRSR640198-4"/>
    </source>
</evidence>
<evidence type="ECO:0000313" key="21">
    <source>
        <dbReference type="Proteomes" id="UP000267029"/>
    </source>
</evidence>
<keyword evidence="4" id="KW-0812">Transmembrane</keyword>
<dbReference type="AlphaFoldDB" id="A0A0R3U2I7"/>
<reference evidence="22" key="2">
    <citation type="submission" date="2019-11" db="UniProtKB">
        <authorList>
            <consortium name="WormBaseParasite"/>
        </authorList>
    </citation>
    <scope>IDENTIFICATION</scope>
</reference>
<keyword evidence="5" id="KW-0548">Nucleotidyltransferase</keyword>
<dbReference type="Pfam" id="PF02661">
    <property type="entry name" value="Fic"/>
    <property type="match status" value="1"/>
</dbReference>
<evidence type="ECO:0000256" key="17">
    <source>
        <dbReference type="PIRSR" id="PIRSR640198-3"/>
    </source>
</evidence>
<dbReference type="EC" id="2.7.7.108" evidence="12"/>
<evidence type="ECO:0000256" key="3">
    <source>
        <dbReference type="ARBA" id="ARBA00022679"/>
    </source>
</evidence>
<sequence>MSVLLAIKHQANGHSEAALKLLKHAAILDSQNSAILNLLGEAFEKIMTTSNKGQRSSLLVGRDIQENVLSPEQSNMLLTAESFYTKALITDPSNVRASSNRRRTSPIVKKLDQQRFRNIDMKVARFYLVSESDPGLRKAKIEHYFQHIYHSNAIEGNTLSLAQTRAVLETRLAIGGKSLQEQNEVLGLDAAFRYLNTTLLSGSSTPIFLSDIMELHRRVLSFVDLTEAGRLRQTQVFVADHVPPPAEMLPELMNELVEWINSDEAGALHPIELAALAHWKLVYIHPFYDGNGRTARLLMNLLLMRAGYPPAIVRKEDRHIYYETLKTANLGDVRPFIRFIAECTERAIDGYLNAAFGTGTSEFTKRIVIPPDRPSLSQLGPLIQYAPTLNFPWMPNKDIVETVRQSDVIYST</sequence>
<dbReference type="InterPro" id="IPR040198">
    <property type="entry name" value="Fido_containing"/>
</dbReference>
<feature type="binding site" evidence="16">
    <location>
        <position position="329"/>
    </location>
    <ligand>
        <name>ATP</name>
        <dbReference type="ChEBI" id="CHEBI:30616"/>
    </ligand>
</feature>
<dbReference type="PROSITE" id="PS51459">
    <property type="entry name" value="FIDO"/>
    <property type="match status" value="1"/>
</dbReference>
<evidence type="ECO:0000259" key="19">
    <source>
        <dbReference type="PROSITE" id="PS51459"/>
    </source>
</evidence>
<evidence type="ECO:0000256" key="16">
    <source>
        <dbReference type="PIRSR" id="PIRSR640198-2"/>
    </source>
</evidence>
<keyword evidence="8" id="KW-0802">TPR repeat</keyword>
<evidence type="ECO:0000256" key="10">
    <source>
        <dbReference type="ARBA" id="ARBA00022989"/>
    </source>
</evidence>
<dbReference type="Gene3D" id="1.25.40.10">
    <property type="entry name" value="Tetratricopeptide repeat domain"/>
    <property type="match status" value="1"/>
</dbReference>